<comment type="caution">
    <text evidence="1">The sequence shown here is derived from an EMBL/GenBank/DDBJ whole genome shotgun (WGS) entry which is preliminary data.</text>
</comment>
<name>A0ACC1BCU9_9ROSI</name>
<dbReference type="Proteomes" id="UP001164250">
    <property type="component" value="Chromosome 5"/>
</dbReference>
<sequence length="82" mass="8672">MTSSQFSSFPSSSSREVKQKNALGDGRGRRVLQDIGNLVTEQAPQGKTKTGKTETALSESVSAASPLCLSITQKTEQLAPCN</sequence>
<gene>
    <name evidence="1" type="ORF">Patl1_28066</name>
</gene>
<reference evidence="2" key="1">
    <citation type="journal article" date="2023" name="G3 (Bethesda)">
        <title>Genome assembly and association tests identify interacting loci associated with vigor, precocity, and sex in interspecific pistachio rootstocks.</title>
        <authorList>
            <person name="Palmer W."/>
            <person name="Jacygrad E."/>
            <person name="Sagayaradj S."/>
            <person name="Cavanaugh K."/>
            <person name="Han R."/>
            <person name="Bertier L."/>
            <person name="Beede B."/>
            <person name="Kafkas S."/>
            <person name="Golino D."/>
            <person name="Preece J."/>
            <person name="Michelmore R."/>
        </authorList>
    </citation>
    <scope>NUCLEOTIDE SEQUENCE [LARGE SCALE GENOMIC DNA]</scope>
</reference>
<keyword evidence="2" id="KW-1185">Reference proteome</keyword>
<protein>
    <submittedName>
        <fullName evidence="1">Uncharacterized protein</fullName>
    </submittedName>
</protein>
<dbReference type="EMBL" id="CM047901">
    <property type="protein sequence ID" value="KAJ0096778.1"/>
    <property type="molecule type" value="Genomic_DNA"/>
</dbReference>
<organism evidence="1 2">
    <name type="scientific">Pistacia atlantica</name>
    <dbReference type="NCBI Taxonomy" id="434234"/>
    <lineage>
        <taxon>Eukaryota</taxon>
        <taxon>Viridiplantae</taxon>
        <taxon>Streptophyta</taxon>
        <taxon>Embryophyta</taxon>
        <taxon>Tracheophyta</taxon>
        <taxon>Spermatophyta</taxon>
        <taxon>Magnoliopsida</taxon>
        <taxon>eudicotyledons</taxon>
        <taxon>Gunneridae</taxon>
        <taxon>Pentapetalae</taxon>
        <taxon>rosids</taxon>
        <taxon>malvids</taxon>
        <taxon>Sapindales</taxon>
        <taxon>Anacardiaceae</taxon>
        <taxon>Pistacia</taxon>
    </lineage>
</organism>
<accession>A0ACC1BCU9</accession>
<evidence type="ECO:0000313" key="1">
    <source>
        <dbReference type="EMBL" id="KAJ0096778.1"/>
    </source>
</evidence>
<evidence type="ECO:0000313" key="2">
    <source>
        <dbReference type="Proteomes" id="UP001164250"/>
    </source>
</evidence>
<proteinExistence type="predicted"/>